<protein>
    <recommendedName>
        <fullName evidence="3">Macroglobulin domain-containing protein</fullName>
    </recommendedName>
</protein>
<reference evidence="4 5" key="1">
    <citation type="submission" date="2024-04" db="EMBL/GenBank/DDBJ databases">
        <authorList>
            <consortium name="Genoscope - CEA"/>
            <person name="William W."/>
        </authorList>
    </citation>
    <scope>NUCLEOTIDE SEQUENCE [LARGE SCALE GENOMIC DNA]</scope>
</reference>
<keyword evidence="1" id="KW-0732">Signal</keyword>
<dbReference type="InterPro" id="IPR050473">
    <property type="entry name" value="A2M/Complement_sys"/>
</dbReference>
<dbReference type="Pfam" id="PF17791">
    <property type="entry name" value="MG3"/>
    <property type="match status" value="1"/>
</dbReference>
<dbReference type="PANTHER" id="PTHR11412">
    <property type="entry name" value="MACROGLOBULIN / COMPLEMENT"/>
    <property type="match status" value="1"/>
</dbReference>
<evidence type="ECO:0000256" key="1">
    <source>
        <dbReference type="ARBA" id="ARBA00022729"/>
    </source>
</evidence>
<organism evidence="4 5">
    <name type="scientific">Lymnaea stagnalis</name>
    <name type="common">Great pond snail</name>
    <name type="synonym">Helix stagnalis</name>
    <dbReference type="NCBI Taxonomy" id="6523"/>
    <lineage>
        <taxon>Eukaryota</taxon>
        <taxon>Metazoa</taxon>
        <taxon>Spiralia</taxon>
        <taxon>Lophotrochozoa</taxon>
        <taxon>Mollusca</taxon>
        <taxon>Gastropoda</taxon>
        <taxon>Heterobranchia</taxon>
        <taxon>Euthyneura</taxon>
        <taxon>Panpulmonata</taxon>
        <taxon>Hygrophila</taxon>
        <taxon>Lymnaeoidea</taxon>
        <taxon>Lymnaeidae</taxon>
        <taxon>Lymnaea</taxon>
    </lineage>
</organism>
<feature type="non-terminal residue" evidence="4">
    <location>
        <position position="1"/>
    </location>
</feature>
<evidence type="ECO:0000313" key="5">
    <source>
        <dbReference type="Proteomes" id="UP001497497"/>
    </source>
</evidence>
<dbReference type="PANTHER" id="PTHR11412:SF136">
    <property type="entry name" value="CD109 ANTIGEN"/>
    <property type="match status" value="1"/>
</dbReference>
<proteinExistence type="predicted"/>
<keyword evidence="2" id="KW-0882">Thioester bond</keyword>
<comment type="caution">
    <text evidence="4">The sequence shown here is derived from an EMBL/GenBank/DDBJ whole genome shotgun (WGS) entry which is preliminary data.</text>
</comment>
<dbReference type="InterPro" id="IPR041555">
    <property type="entry name" value="MG3"/>
</dbReference>
<keyword evidence="5" id="KW-1185">Reference proteome</keyword>
<dbReference type="AlphaFoldDB" id="A0AAV2HJC9"/>
<dbReference type="EMBL" id="CAXITT010000112">
    <property type="protein sequence ID" value="CAL1532272.1"/>
    <property type="molecule type" value="Genomic_DNA"/>
</dbReference>
<dbReference type="Proteomes" id="UP001497497">
    <property type="component" value="Unassembled WGS sequence"/>
</dbReference>
<dbReference type="Gene3D" id="2.60.40.1930">
    <property type="match status" value="1"/>
</dbReference>
<gene>
    <name evidence="4" type="ORF">GSLYS_00006351001</name>
</gene>
<evidence type="ECO:0000256" key="2">
    <source>
        <dbReference type="ARBA" id="ARBA00022966"/>
    </source>
</evidence>
<feature type="domain" description="Macroglobulin" evidence="3">
    <location>
        <begin position="82"/>
        <end position="158"/>
    </location>
</feature>
<sequence length="159" mass="17571">VRFRALAVFPDLSLYAGKFNIHILDPSGNKIKIFKGLQGLSGVVEGSIELSYQPQFGTWSISAFLEDFTDSAFQSFEVAECDLPRFEVIVELPPYGLVEDSVLTGKVKAKYTFGQPVAGMVELHVGRNVHLRPNECGRNQVQTTQIAFEINGESSFTIP</sequence>
<evidence type="ECO:0000313" key="4">
    <source>
        <dbReference type="EMBL" id="CAL1532272.1"/>
    </source>
</evidence>
<feature type="non-terminal residue" evidence="4">
    <location>
        <position position="159"/>
    </location>
</feature>
<accession>A0AAV2HJC9</accession>
<evidence type="ECO:0000259" key="3">
    <source>
        <dbReference type="Pfam" id="PF17791"/>
    </source>
</evidence>
<dbReference type="Gene3D" id="2.60.40.1940">
    <property type="match status" value="1"/>
</dbReference>
<name>A0AAV2HJC9_LYMST</name>